<evidence type="ECO:0000313" key="2">
    <source>
        <dbReference type="Proteomes" id="UP000515908"/>
    </source>
</evidence>
<accession>A0A7G2CP36</accession>
<keyword evidence="2" id="KW-1185">Reference proteome</keyword>
<reference evidence="1 2" key="1">
    <citation type="submission" date="2020-08" db="EMBL/GenBank/DDBJ databases">
        <authorList>
            <person name="Newling K."/>
            <person name="Davey J."/>
            <person name="Forrester S."/>
        </authorList>
    </citation>
    <scope>NUCLEOTIDE SEQUENCE [LARGE SCALE GENOMIC DNA]</scope>
    <source>
        <strain evidence="2">Crithidia deanei Carvalho (ATCC PRA-265)</strain>
    </source>
</reference>
<dbReference type="EMBL" id="LR877166">
    <property type="protein sequence ID" value="CAD2221618.1"/>
    <property type="molecule type" value="Genomic_DNA"/>
</dbReference>
<protein>
    <submittedName>
        <fullName evidence="1">Uncharacterized protein</fullName>
    </submittedName>
</protein>
<organism evidence="1 2">
    <name type="scientific">Angomonas deanei</name>
    <dbReference type="NCBI Taxonomy" id="59799"/>
    <lineage>
        <taxon>Eukaryota</taxon>
        <taxon>Discoba</taxon>
        <taxon>Euglenozoa</taxon>
        <taxon>Kinetoplastea</taxon>
        <taxon>Metakinetoplastina</taxon>
        <taxon>Trypanosomatida</taxon>
        <taxon>Trypanosomatidae</taxon>
        <taxon>Strigomonadinae</taxon>
        <taxon>Angomonas</taxon>
    </lineage>
</organism>
<gene>
    <name evidence="1" type="ORF">ADEAN_000915000</name>
</gene>
<dbReference type="Proteomes" id="UP000515908">
    <property type="component" value="Chromosome 22"/>
</dbReference>
<dbReference type="OrthoDB" id="255969at2759"/>
<proteinExistence type="predicted"/>
<name>A0A7G2CP36_9TRYP</name>
<sequence>MSFPFWTNVFNYTYARGYIRIPIVLSVPILFNKYVLYQYEPLFQKWNAGHNQRDIWDRLEIKVANDAAVDAEEAALAEE</sequence>
<dbReference type="AlphaFoldDB" id="A0A7G2CP36"/>
<dbReference type="VEuPathDB" id="TriTrypDB:ADEAN_000915000"/>
<evidence type="ECO:0000313" key="1">
    <source>
        <dbReference type="EMBL" id="CAD2221618.1"/>
    </source>
</evidence>